<evidence type="ECO:0000259" key="1">
    <source>
        <dbReference type="Pfam" id="PF13276"/>
    </source>
</evidence>
<dbReference type="RefSeq" id="WP_204424758.1">
    <property type="nucleotide sequence ID" value="NZ_CP070228.1"/>
</dbReference>
<proteinExistence type="predicted"/>
<keyword evidence="4" id="KW-1185">Reference proteome</keyword>
<dbReference type="EMBL" id="CP070228">
    <property type="protein sequence ID" value="QRV02353.1"/>
    <property type="molecule type" value="Genomic_DNA"/>
</dbReference>
<protein>
    <submittedName>
        <fullName evidence="2">IS3 family transposase</fullName>
    </submittedName>
</protein>
<dbReference type="InterPro" id="IPR025948">
    <property type="entry name" value="HTH-like_dom"/>
</dbReference>
<reference evidence="2 4" key="1">
    <citation type="submission" date="2021-02" db="EMBL/GenBank/DDBJ databases">
        <title>Complete Genome Sequence of Arcanobacterium phocisimile strain DSM 26142T from a harbour seal.</title>
        <authorList>
            <person name="Borowiak M."/>
            <person name="Alssahen M."/>
            <person name="Malorny B."/>
            <person name="Laemmler C."/>
            <person name="Siebert U."/>
            <person name="Ploetz M."/>
            <person name="Abdulmawjood A."/>
        </authorList>
    </citation>
    <scope>NUCLEOTIDE SEQUENCE [LARGE SCALE GENOMIC DNA]</scope>
    <source>
        <strain evidence="2 4">DSM 26142</strain>
    </source>
</reference>
<evidence type="ECO:0000313" key="3">
    <source>
        <dbReference type="EMBL" id="QRV02353.1"/>
    </source>
</evidence>
<dbReference type="InterPro" id="IPR050900">
    <property type="entry name" value="Transposase_IS3/IS150/IS904"/>
</dbReference>
<accession>A0ABX7IIJ2</accession>
<dbReference type="PANTHER" id="PTHR46889:SF4">
    <property type="entry name" value="TRANSPOSASE INSO FOR INSERTION SEQUENCE ELEMENT IS911B-RELATED"/>
    <property type="match status" value="1"/>
</dbReference>
<feature type="domain" description="HTH-like" evidence="1">
    <location>
        <begin position="39"/>
        <end position="93"/>
    </location>
</feature>
<dbReference type="EMBL" id="CP070228">
    <property type="protein sequence ID" value="QRV02349.1"/>
    <property type="molecule type" value="Genomic_DNA"/>
</dbReference>
<dbReference type="Pfam" id="PF13276">
    <property type="entry name" value="HTH_21"/>
    <property type="match status" value="1"/>
</dbReference>
<sequence>MADLKSRYRFSDLLRIAGLARSTFFYHQARVGRGDKHAELALVIKNIFYQAHGRYGQWRIRLALMKDGWRVSKKLVAKIMAREKLVCITRPKRRYNSYRGTINRLARNVLNRAFSVAQVNRKWVSDIT</sequence>
<evidence type="ECO:0000313" key="4">
    <source>
        <dbReference type="Proteomes" id="UP000602653"/>
    </source>
</evidence>
<name>A0ABX7IIJ2_9ACTO</name>
<dbReference type="Proteomes" id="UP000602653">
    <property type="component" value="Chromosome"/>
</dbReference>
<organism evidence="2 4">
    <name type="scientific">Arcanobacterium phocisimile</name>
    <dbReference type="NCBI Taxonomy" id="1302235"/>
    <lineage>
        <taxon>Bacteria</taxon>
        <taxon>Bacillati</taxon>
        <taxon>Actinomycetota</taxon>
        <taxon>Actinomycetes</taxon>
        <taxon>Actinomycetales</taxon>
        <taxon>Actinomycetaceae</taxon>
        <taxon>Arcanobacterium</taxon>
    </lineage>
</organism>
<evidence type="ECO:0000313" key="2">
    <source>
        <dbReference type="EMBL" id="QRV02349.1"/>
    </source>
</evidence>
<dbReference type="PANTHER" id="PTHR46889">
    <property type="entry name" value="TRANSPOSASE INSF FOR INSERTION SEQUENCE IS3B-RELATED"/>
    <property type="match status" value="1"/>
</dbReference>
<gene>
    <name evidence="2" type="ORF">JTE88_00875</name>
    <name evidence="3" type="ORF">JTE88_00895</name>
</gene>